<keyword evidence="3" id="KW-1185">Reference proteome</keyword>
<evidence type="ECO:0008006" key="4">
    <source>
        <dbReference type="Google" id="ProtNLM"/>
    </source>
</evidence>
<evidence type="ECO:0000313" key="2">
    <source>
        <dbReference type="EMBL" id="PSR52403.1"/>
    </source>
</evidence>
<keyword evidence="1" id="KW-0472">Membrane</keyword>
<dbReference type="Proteomes" id="UP000240357">
    <property type="component" value="Unassembled WGS sequence"/>
</dbReference>
<gene>
    <name evidence="2" type="ORF">AHMF7605_02115</name>
</gene>
<feature type="transmembrane region" description="Helical" evidence="1">
    <location>
        <begin position="7"/>
        <end position="26"/>
    </location>
</feature>
<reference evidence="2 3" key="1">
    <citation type="submission" date="2018-03" db="EMBL/GenBank/DDBJ databases">
        <title>Adhaeribacter sp. HMF7605 Genome sequencing and assembly.</title>
        <authorList>
            <person name="Kang H."/>
            <person name="Kang J."/>
            <person name="Cha I."/>
            <person name="Kim H."/>
            <person name="Joh K."/>
        </authorList>
    </citation>
    <scope>NUCLEOTIDE SEQUENCE [LARGE SCALE GENOMIC DNA]</scope>
    <source>
        <strain evidence="2 3">HMF7605</strain>
    </source>
</reference>
<feature type="transmembrane region" description="Helical" evidence="1">
    <location>
        <begin position="62"/>
        <end position="82"/>
    </location>
</feature>
<dbReference type="RefSeq" id="WP_106925993.1">
    <property type="nucleotide sequence ID" value="NZ_PYFT01000001.1"/>
</dbReference>
<name>A0A2T2YA78_9BACT</name>
<feature type="transmembrane region" description="Helical" evidence="1">
    <location>
        <begin position="32"/>
        <end position="50"/>
    </location>
</feature>
<protein>
    <recommendedName>
        <fullName evidence="4">DUF3592 domain-containing protein</fullName>
    </recommendedName>
</protein>
<dbReference type="AlphaFoldDB" id="A0A2T2YA78"/>
<evidence type="ECO:0000313" key="3">
    <source>
        <dbReference type="Proteomes" id="UP000240357"/>
    </source>
</evidence>
<comment type="caution">
    <text evidence="2">The sequence shown here is derived from an EMBL/GenBank/DDBJ whole genome shotgun (WGS) entry which is preliminary data.</text>
</comment>
<accession>A0A2T2YA78</accession>
<keyword evidence="1" id="KW-1133">Transmembrane helix</keyword>
<evidence type="ECO:0000256" key="1">
    <source>
        <dbReference type="SAM" id="Phobius"/>
    </source>
</evidence>
<organism evidence="2 3">
    <name type="scientific">Adhaeribacter arboris</name>
    <dbReference type="NCBI Taxonomy" id="2072846"/>
    <lineage>
        <taxon>Bacteria</taxon>
        <taxon>Pseudomonadati</taxon>
        <taxon>Bacteroidota</taxon>
        <taxon>Cytophagia</taxon>
        <taxon>Cytophagales</taxon>
        <taxon>Hymenobacteraceae</taxon>
        <taxon>Adhaeribacter</taxon>
    </lineage>
</organism>
<keyword evidence="1" id="KW-0812">Transmembrane</keyword>
<proteinExistence type="predicted"/>
<dbReference type="OrthoDB" id="893989at2"/>
<sequence>MNKKAYPILLAVTLLLLYFGFGYFMLFAKQGAIKWFPFIIIFAVVPFLLYKSLQFYQINEKACLGLAVGSVLVIGPTFGLWIGKISDYEFSKYGATTKGIIIEKWYSKPSRKREGQWLVKCKFTVDNEQYSTYNLRDRKNIYKVGDTLLIQYSKRNPENNEIPALKNN</sequence>
<dbReference type="EMBL" id="PYFT01000001">
    <property type="protein sequence ID" value="PSR52403.1"/>
    <property type="molecule type" value="Genomic_DNA"/>
</dbReference>